<accession>A0AAT9GFS1</accession>
<organism evidence="1">
    <name type="scientific">Sediminibacterium sp. KACHI17</name>
    <dbReference type="NCBI Taxonomy" id="1751071"/>
    <lineage>
        <taxon>Bacteria</taxon>
        <taxon>Pseudomonadati</taxon>
        <taxon>Bacteroidota</taxon>
        <taxon>Chitinophagia</taxon>
        <taxon>Chitinophagales</taxon>
        <taxon>Chitinophagaceae</taxon>
        <taxon>Sediminibacterium</taxon>
    </lineage>
</organism>
<proteinExistence type="predicted"/>
<dbReference type="Gene3D" id="3.10.20.30">
    <property type="match status" value="1"/>
</dbReference>
<dbReference type="CDD" id="cd00754">
    <property type="entry name" value="Ubl_MoaD"/>
    <property type="match status" value="1"/>
</dbReference>
<dbReference type="AlphaFoldDB" id="A0AAT9GFS1"/>
<evidence type="ECO:0000313" key="1">
    <source>
        <dbReference type="EMBL" id="BFG69466.1"/>
    </source>
</evidence>
<dbReference type="RefSeq" id="WP_353549787.1">
    <property type="nucleotide sequence ID" value="NZ_AP029612.1"/>
</dbReference>
<dbReference type="InterPro" id="IPR016155">
    <property type="entry name" value="Mopterin_synth/thiamin_S_b"/>
</dbReference>
<sequence>MKTSVLFFGQLIEIIGAKQLELEGHTDIQSLITMLHQQYPLLKQSKYVIAINQEVISHNRKLEENSVVAFMPPFSGG</sequence>
<name>A0AAT9GFS1_9BACT</name>
<dbReference type="Pfam" id="PF02597">
    <property type="entry name" value="ThiS"/>
    <property type="match status" value="1"/>
</dbReference>
<dbReference type="SUPFAM" id="SSF54285">
    <property type="entry name" value="MoaD/ThiS"/>
    <property type="match status" value="1"/>
</dbReference>
<dbReference type="EMBL" id="AP029612">
    <property type="protein sequence ID" value="BFG69466.1"/>
    <property type="molecule type" value="Genomic_DNA"/>
</dbReference>
<dbReference type="InterPro" id="IPR003749">
    <property type="entry name" value="ThiS/MoaD-like"/>
</dbReference>
<reference evidence="1" key="1">
    <citation type="submission" date="2024-02" db="EMBL/GenBank/DDBJ databases">
        <title>Sediminibacterium planktonica sp. nov. and Sediminibacterium longus sp. nov., isolated from surface lake and river water.</title>
        <authorList>
            <person name="Watanabe K."/>
            <person name="Takemine S."/>
            <person name="Ishii Y."/>
            <person name="Ogata Y."/>
            <person name="Shindo C."/>
            <person name="Suda W."/>
        </authorList>
    </citation>
    <scope>NUCLEOTIDE SEQUENCE</scope>
    <source>
        <strain evidence="1">KACHI17</strain>
    </source>
</reference>
<protein>
    <recommendedName>
        <fullName evidence="2">MoaD/ThiS family protein</fullName>
    </recommendedName>
</protein>
<dbReference type="InterPro" id="IPR012675">
    <property type="entry name" value="Beta-grasp_dom_sf"/>
</dbReference>
<gene>
    <name evidence="1" type="ORF">KACHI17_03470</name>
</gene>
<evidence type="ECO:0008006" key="2">
    <source>
        <dbReference type="Google" id="ProtNLM"/>
    </source>
</evidence>